<dbReference type="InterPro" id="IPR000641">
    <property type="entry name" value="CbxX/CfxQ"/>
</dbReference>
<accession>A0A1X0DB81</accession>
<feature type="region of interest" description="Disordered" evidence="4">
    <location>
        <begin position="368"/>
        <end position="395"/>
    </location>
</feature>
<dbReference type="PRINTS" id="PR00819">
    <property type="entry name" value="CBXCFQXSUPER"/>
</dbReference>
<dbReference type="InterPro" id="IPR003593">
    <property type="entry name" value="AAA+_ATPase"/>
</dbReference>
<dbReference type="PANTHER" id="PTHR43392:SF2">
    <property type="entry name" value="AAA-TYPE ATPASE FAMILY PROTEIN _ ANKYRIN REPEAT FAMILY PROTEIN"/>
    <property type="match status" value="1"/>
</dbReference>
<name>A0A1X0DB81_MYCHE</name>
<evidence type="ECO:0000256" key="1">
    <source>
        <dbReference type="ARBA" id="ARBA00010378"/>
    </source>
</evidence>
<dbReference type="SUPFAM" id="SSF52540">
    <property type="entry name" value="P-loop containing nucleoside triphosphate hydrolases"/>
    <property type="match status" value="1"/>
</dbReference>
<dbReference type="Pfam" id="PF00004">
    <property type="entry name" value="AAA"/>
    <property type="match status" value="1"/>
</dbReference>
<dbReference type="GO" id="GO:0005524">
    <property type="term" value="F:ATP binding"/>
    <property type="evidence" value="ECO:0007669"/>
    <property type="project" value="UniProtKB-KW"/>
</dbReference>
<dbReference type="EMBL" id="MVHR01000046">
    <property type="protein sequence ID" value="ORA69631.1"/>
    <property type="molecule type" value="Genomic_DNA"/>
</dbReference>
<evidence type="ECO:0000259" key="5">
    <source>
        <dbReference type="SMART" id="SM00382"/>
    </source>
</evidence>
<keyword evidence="7" id="KW-1185">Reference proteome</keyword>
<proteinExistence type="inferred from homology"/>
<dbReference type="STRING" id="53376.BST25_21125"/>
<organism evidence="6 7">
    <name type="scientific">Mycobacterium heidelbergense</name>
    <dbReference type="NCBI Taxonomy" id="53376"/>
    <lineage>
        <taxon>Bacteria</taxon>
        <taxon>Bacillati</taxon>
        <taxon>Actinomycetota</taxon>
        <taxon>Actinomycetes</taxon>
        <taxon>Mycobacteriales</taxon>
        <taxon>Mycobacteriaceae</taxon>
        <taxon>Mycobacterium</taxon>
        <taxon>Mycobacterium simiae complex</taxon>
    </lineage>
</organism>
<keyword evidence="3" id="KW-0067">ATP-binding</keyword>
<dbReference type="InterPro" id="IPR027417">
    <property type="entry name" value="P-loop_NTPase"/>
</dbReference>
<evidence type="ECO:0000256" key="4">
    <source>
        <dbReference type="SAM" id="MobiDB-lite"/>
    </source>
</evidence>
<dbReference type="PANTHER" id="PTHR43392">
    <property type="entry name" value="AAA-TYPE ATPASE FAMILY PROTEIN / ANKYRIN REPEAT FAMILY PROTEIN"/>
    <property type="match status" value="1"/>
</dbReference>
<evidence type="ECO:0000313" key="7">
    <source>
        <dbReference type="Proteomes" id="UP000192566"/>
    </source>
</evidence>
<reference evidence="6 7" key="1">
    <citation type="submission" date="2017-02" db="EMBL/GenBank/DDBJ databases">
        <title>The new phylogeny of genus Mycobacterium.</title>
        <authorList>
            <person name="Tortoli E."/>
            <person name="Trovato A."/>
            <person name="Cirillo D.M."/>
        </authorList>
    </citation>
    <scope>NUCLEOTIDE SEQUENCE [LARGE SCALE GENOMIC DNA]</scope>
    <source>
        <strain evidence="6 7">DSM 44471</strain>
    </source>
</reference>
<dbReference type="AlphaFoldDB" id="A0A1X0DB81"/>
<dbReference type="CDD" id="cd00009">
    <property type="entry name" value="AAA"/>
    <property type="match status" value="1"/>
</dbReference>
<gene>
    <name evidence="6" type="ORF">BST25_21125</name>
</gene>
<protein>
    <recommendedName>
        <fullName evidence="5">AAA+ ATPase domain-containing protein</fullName>
    </recommendedName>
</protein>
<evidence type="ECO:0000256" key="2">
    <source>
        <dbReference type="ARBA" id="ARBA00022741"/>
    </source>
</evidence>
<evidence type="ECO:0000313" key="6">
    <source>
        <dbReference type="EMBL" id="ORA69631.1"/>
    </source>
</evidence>
<evidence type="ECO:0000256" key="3">
    <source>
        <dbReference type="ARBA" id="ARBA00022840"/>
    </source>
</evidence>
<feature type="domain" description="AAA+ ATPase" evidence="5">
    <location>
        <begin position="128"/>
        <end position="267"/>
    </location>
</feature>
<dbReference type="InterPro" id="IPR003959">
    <property type="entry name" value="ATPase_AAA_core"/>
</dbReference>
<dbReference type="SMART" id="SM00382">
    <property type="entry name" value="AAA"/>
    <property type="match status" value="1"/>
</dbReference>
<comment type="similarity">
    <text evidence="1">Belongs to the CbxX/CfxQ family.</text>
</comment>
<dbReference type="Gene3D" id="3.40.50.300">
    <property type="entry name" value="P-loop containing nucleotide triphosphate hydrolases"/>
    <property type="match status" value="1"/>
</dbReference>
<dbReference type="InterPro" id="IPR050773">
    <property type="entry name" value="CbxX/CfxQ_RuBisCO_ESX"/>
</dbReference>
<keyword evidence="2" id="KW-0547">Nucleotide-binding</keyword>
<feature type="compositionally biased region" description="Low complexity" evidence="4">
    <location>
        <begin position="371"/>
        <end position="380"/>
    </location>
</feature>
<sequence>MVYAGDPINGRRHTTGYDRWLLMSVGWQQWDEDTADEVLGATGIWLIPRTPTVLAEPRCRIVTTSISRDTRAGVGLAAECQEVLEWAQARIEELTGLAEAKDHFAMWRTALQTGRHRVEHGGAVTSCRENHMVFLGAPGTAKKTFARIIAEVLFGIGTLTRPQITETTAHDIVADDPSRSATRMKTVCDDARGGVLFIDEAHQLAPHTENPSFDGEVIAALQACVADYRGELVVILAGHPTPMQVFLTTHAGLAGRFPHTVAFTSYTPDDIVTLGRRLAGKENLVVEDTAWELLRTEAARLRSIPYGHGTLLDAAGNAHYAHDVIHTSQRARIRRLHKLAPHRRDLEHLLRTNPCVIHVSTTDMKRALTATDPPTTPISRRPTRASAGVLTSPAK</sequence>
<dbReference type="Proteomes" id="UP000192566">
    <property type="component" value="Unassembled WGS sequence"/>
</dbReference>
<dbReference type="GO" id="GO:0016887">
    <property type="term" value="F:ATP hydrolysis activity"/>
    <property type="evidence" value="ECO:0007669"/>
    <property type="project" value="InterPro"/>
</dbReference>
<comment type="caution">
    <text evidence="6">The sequence shown here is derived from an EMBL/GenBank/DDBJ whole genome shotgun (WGS) entry which is preliminary data.</text>
</comment>